<dbReference type="EMBL" id="OU963911">
    <property type="protein sequence ID" value="CAH0401028.1"/>
    <property type="molecule type" value="Genomic_DNA"/>
</dbReference>
<name>A0ABN8AXJ9_CHISP</name>
<feature type="region of interest" description="Disordered" evidence="3">
    <location>
        <begin position="290"/>
        <end position="310"/>
    </location>
</feature>
<dbReference type="PANTHER" id="PTHR14388">
    <property type="entry name" value="T CELL-SPECIFIC ADAPTER PROTEIN TSAD"/>
    <property type="match status" value="1"/>
</dbReference>
<gene>
    <name evidence="5" type="ORF">CHILSU_LOCUS4239</name>
</gene>
<evidence type="ECO:0000313" key="5">
    <source>
        <dbReference type="EMBL" id="CAH0401028.1"/>
    </source>
</evidence>
<dbReference type="PROSITE" id="PS50001">
    <property type="entry name" value="SH2"/>
    <property type="match status" value="1"/>
</dbReference>
<proteinExistence type="predicted"/>
<dbReference type="PRINTS" id="PR00401">
    <property type="entry name" value="SH2DOMAIN"/>
</dbReference>
<dbReference type="SMART" id="SM00252">
    <property type="entry name" value="SH2"/>
    <property type="match status" value="1"/>
</dbReference>
<dbReference type="SUPFAM" id="SSF55550">
    <property type="entry name" value="SH2 domain"/>
    <property type="match status" value="1"/>
</dbReference>
<dbReference type="PANTHER" id="PTHR14388:SF17">
    <property type="entry name" value="SH2 DOMAIN-CONTAINING PROTEIN"/>
    <property type="match status" value="1"/>
</dbReference>
<dbReference type="Gene3D" id="3.30.505.10">
    <property type="entry name" value="SH2 domain"/>
    <property type="match status" value="1"/>
</dbReference>
<evidence type="ECO:0000256" key="3">
    <source>
        <dbReference type="SAM" id="MobiDB-lite"/>
    </source>
</evidence>
<evidence type="ECO:0000256" key="1">
    <source>
        <dbReference type="PROSITE-ProRule" id="PRU00191"/>
    </source>
</evidence>
<evidence type="ECO:0000313" key="6">
    <source>
        <dbReference type="Proteomes" id="UP001153292"/>
    </source>
</evidence>
<dbReference type="InterPro" id="IPR000980">
    <property type="entry name" value="SH2"/>
</dbReference>
<dbReference type="InterPro" id="IPR036860">
    <property type="entry name" value="SH2_dom_sf"/>
</dbReference>
<dbReference type="Proteomes" id="UP001153292">
    <property type="component" value="Chromosome 18"/>
</dbReference>
<feature type="coiled-coil region" evidence="2">
    <location>
        <begin position="93"/>
        <end position="120"/>
    </location>
</feature>
<keyword evidence="2" id="KW-0175">Coiled coil</keyword>
<evidence type="ECO:0000256" key="2">
    <source>
        <dbReference type="SAM" id="Coils"/>
    </source>
</evidence>
<accession>A0ABN8AXJ9</accession>
<keyword evidence="1" id="KW-0727">SH2 domain</keyword>
<keyword evidence="6" id="KW-1185">Reference proteome</keyword>
<protein>
    <recommendedName>
        <fullName evidence="4">SH2 domain-containing protein</fullName>
    </recommendedName>
</protein>
<evidence type="ECO:0000259" key="4">
    <source>
        <dbReference type="PROSITE" id="PS50001"/>
    </source>
</evidence>
<reference evidence="5" key="1">
    <citation type="submission" date="2021-12" db="EMBL/GenBank/DDBJ databases">
        <authorList>
            <person name="King R."/>
        </authorList>
    </citation>
    <scope>NUCLEOTIDE SEQUENCE</scope>
</reference>
<sequence>MLQQILRDMWVDPEILAELDETQKQTLFCKMREEQVRRWQIWDQKVSKEDDQPKFQKNGKKQVQFLKGEDGEPWVWVMGEHPDDKSIESILTEEARQRALQQAREEAHQLRKSVEKELTQLIEYEPLDSLEQKFDLSPKSIDPLEDSLEIYCTVDELRQRIEALEPEVKLSEKDEINKLAEKTEFGDNMKLKNTLNFNFIEGKRDVLQDLGLSTTGDGVSNRVAAWERRVAAARAGDILRGLRARRARTLRDAQLHANDHDAAWREQERKAKEAEAAMREIARAAREAHRRSALGSVTPPELPQTGKPPSREAVMEWFRTKELKKGVGLDENNKPVDWFHGLITRSEAEQLLSGQPAGSFLVRISERVWGYAISYRGREPARCKHYLIDTGAGYRLLGAAQRPHQTLADLINYHKTVAITESGGELLTNACPPSNTSEPTEP</sequence>
<feature type="domain" description="SH2" evidence="4">
    <location>
        <begin position="338"/>
        <end position="431"/>
    </location>
</feature>
<dbReference type="Pfam" id="PF00017">
    <property type="entry name" value="SH2"/>
    <property type="match status" value="1"/>
</dbReference>
<organism evidence="5 6">
    <name type="scientific">Chilo suppressalis</name>
    <name type="common">Asiatic rice borer moth</name>
    <dbReference type="NCBI Taxonomy" id="168631"/>
    <lineage>
        <taxon>Eukaryota</taxon>
        <taxon>Metazoa</taxon>
        <taxon>Ecdysozoa</taxon>
        <taxon>Arthropoda</taxon>
        <taxon>Hexapoda</taxon>
        <taxon>Insecta</taxon>
        <taxon>Pterygota</taxon>
        <taxon>Neoptera</taxon>
        <taxon>Endopterygota</taxon>
        <taxon>Lepidoptera</taxon>
        <taxon>Glossata</taxon>
        <taxon>Ditrysia</taxon>
        <taxon>Pyraloidea</taxon>
        <taxon>Crambidae</taxon>
        <taxon>Crambinae</taxon>
        <taxon>Chilo</taxon>
    </lineage>
</organism>